<evidence type="ECO:0000313" key="1">
    <source>
        <dbReference type="EMBL" id="MPC37258.1"/>
    </source>
</evidence>
<dbReference type="Proteomes" id="UP000324222">
    <property type="component" value="Unassembled WGS sequence"/>
</dbReference>
<keyword evidence="2" id="KW-1185">Reference proteome</keyword>
<evidence type="ECO:0000313" key="2">
    <source>
        <dbReference type="Proteomes" id="UP000324222"/>
    </source>
</evidence>
<protein>
    <submittedName>
        <fullName evidence="1">Uncharacterized protein</fullName>
    </submittedName>
</protein>
<sequence length="58" mass="6871">MYKTVNVIEKIDKENLVLVTEEDRRTRGHVKKIRIGSVKDIGRYSFTHRTVKWNALNN</sequence>
<name>A0A5B7EW31_PORTR</name>
<dbReference type="EMBL" id="VSRR010003728">
    <property type="protein sequence ID" value="MPC37258.1"/>
    <property type="molecule type" value="Genomic_DNA"/>
</dbReference>
<gene>
    <name evidence="1" type="ORF">E2C01_030731</name>
</gene>
<dbReference type="AlphaFoldDB" id="A0A5B7EW31"/>
<proteinExistence type="predicted"/>
<reference evidence="1 2" key="1">
    <citation type="submission" date="2019-05" db="EMBL/GenBank/DDBJ databases">
        <title>Another draft genome of Portunus trituberculatus and its Hox gene families provides insights of decapod evolution.</title>
        <authorList>
            <person name="Jeong J.-H."/>
            <person name="Song I."/>
            <person name="Kim S."/>
            <person name="Choi T."/>
            <person name="Kim D."/>
            <person name="Ryu S."/>
            <person name="Kim W."/>
        </authorList>
    </citation>
    <scope>NUCLEOTIDE SEQUENCE [LARGE SCALE GENOMIC DNA]</scope>
    <source>
        <tissue evidence="1">Muscle</tissue>
    </source>
</reference>
<comment type="caution">
    <text evidence="1">The sequence shown here is derived from an EMBL/GenBank/DDBJ whole genome shotgun (WGS) entry which is preliminary data.</text>
</comment>
<organism evidence="1 2">
    <name type="scientific">Portunus trituberculatus</name>
    <name type="common">Swimming crab</name>
    <name type="synonym">Neptunus trituberculatus</name>
    <dbReference type="NCBI Taxonomy" id="210409"/>
    <lineage>
        <taxon>Eukaryota</taxon>
        <taxon>Metazoa</taxon>
        <taxon>Ecdysozoa</taxon>
        <taxon>Arthropoda</taxon>
        <taxon>Crustacea</taxon>
        <taxon>Multicrustacea</taxon>
        <taxon>Malacostraca</taxon>
        <taxon>Eumalacostraca</taxon>
        <taxon>Eucarida</taxon>
        <taxon>Decapoda</taxon>
        <taxon>Pleocyemata</taxon>
        <taxon>Brachyura</taxon>
        <taxon>Eubrachyura</taxon>
        <taxon>Portunoidea</taxon>
        <taxon>Portunidae</taxon>
        <taxon>Portuninae</taxon>
        <taxon>Portunus</taxon>
    </lineage>
</organism>
<accession>A0A5B7EW31</accession>